<sequence length="181" mass="20442">MNMIGIYRTDCPIHADRNGQTTELSDFGCTDIREINAEIALDEKLKQLEDGTTIVVGRLSCLNVVARQFGHLAAIMMDKGMHFVAIEDGIDTRADKDANFLERLSQLGQMDVAVMKERTQKGLARAKREGNFGGRPKLDEKLVRRIQFLYVNDKLRPFEIAKQTNVSLGSVYKYLKESSLM</sequence>
<dbReference type="SUPFAM" id="SSF53041">
    <property type="entry name" value="Resolvase-like"/>
    <property type="match status" value="1"/>
</dbReference>
<gene>
    <name evidence="2" type="ORF">SAMN02745116_02317</name>
</gene>
<dbReference type="Gene3D" id="3.40.50.1390">
    <property type="entry name" value="Resolvase, N-terminal catalytic domain"/>
    <property type="match status" value="1"/>
</dbReference>
<dbReference type="InterPro" id="IPR006119">
    <property type="entry name" value="Resolv_N"/>
</dbReference>
<feature type="domain" description="Resolvase/invertase-type recombinase catalytic" evidence="1">
    <location>
        <begin position="40"/>
        <end position="131"/>
    </location>
</feature>
<name>A0A1T4QUG1_9ENTE</name>
<reference evidence="2 3" key="1">
    <citation type="submission" date="2017-02" db="EMBL/GenBank/DDBJ databases">
        <authorList>
            <person name="Peterson S.W."/>
        </authorList>
    </citation>
    <scope>NUCLEOTIDE SEQUENCE [LARGE SCALE GENOMIC DNA]</scope>
    <source>
        <strain evidence="2 3">ATCC BAA-1030</strain>
    </source>
</reference>
<dbReference type="Pfam" id="PF00239">
    <property type="entry name" value="Resolvase"/>
    <property type="match status" value="1"/>
</dbReference>
<dbReference type="RefSeq" id="WP_078808218.1">
    <property type="nucleotide sequence ID" value="NZ_FUXI01000034.1"/>
</dbReference>
<keyword evidence="3" id="KW-1185">Reference proteome</keyword>
<evidence type="ECO:0000259" key="1">
    <source>
        <dbReference type="Pfam" id="PF00239"/>
    </source>
</evidence>
<dbReference type="GO" id="GO:0003677">
    <property type="term" value="F:DNA binding"/>
    <property type="evidence" value="ECO:0007669"/>
    <property type="project" value="InterPro"/>
</dbReference>
<protein>
    <submittedName>
        <fullName evidence="2">Site-specific DNA recombinase</fullName>
    </submittedName>
</protein>
<evidence type="ECO:0000313" key="2">
    <source>
        <dbReference type="EMBL" id="SKA07324.1"/>
    </source>
</evidence>
<organism evidence="2 3">
    <name type="scientific">Pilibacter termitis</name>
    <dbReference type="NCBI Taxonomy" id="263852"/>
    <lineage>
        <taxon>Bacteria</taxon>
        <taxon>Bacillati</taxon>
        <taxon>Bacillota</taxon>
        <taxon>Bacilli</taxon>
        <taxon>Lactobacillales</taxon>
        <taxon>Enterococcaceae</taxon>
        <taxon>Pilibacter</taxon>
    </lineage>
</organism>
<dbReference type="EMBL" id="FUXI01000034">
    <property type="protein sequence ID" value="SKA07324.1"/>
    <property type="molecule type" value="Genomic_DNA"/>
</dbReference>
<dbReference type="Proteomes" id="UP000190328">
    <property type="component" value="Unassembled WGS sequence"/>
</dbReference>
<dbReference type="InterPro" id="IPR036162">
    <property type="entry name" value="Resolvase-like_N_sf"/>
</dbReference>
<dbReference type="STRING" id="263852.SAMN02745116_02317"/>
<dbReference type="GO" id="GO:0000150">
    <property type="term" value="F:DNA strand exchange activity"/>
    <property type="evidence" value="ECO:0007669"/>
    <property type="project" value="InterPro"/>
</dbReference>
<dbReference type="AlphaFoldDB" id="A0A1T4QUG1"/>
<evidence type="ECO:0000313" key="3">
    <source>
        <dbReference type="Proteomes" id="UP000190328"/>
    </source>
</evidence>
<proteinExistence type="predicted"/>
<dbReference type="OrthoDB" id="9797501at2"/>
<accession>A0A1T4QUG1</accession>